<keyword evidence="2" id="KW-1185">Reference proteome</keyword>
<comment type="caution">
    <text evidence="1">The sequence shown here is derived from an EMBL/GenBank/DDBJ whole genome shotgun (WGS) entry which is preliminary data.</text>
</comment>
<reference evidence="2" key="1">
    <citation type="journal article" date="2023" name="G3 (Bethesda)">
        <title>Genome assembly and association tests identify interacting loci associated with vigor, precocity, and sex in interspecific pistachio rootstocks.</title>
        <authorList>
            <person name="Palmer W."/>
            <person name="Jacygrad E."/>
            <person name="Sagayaradj S."/>
            <person name="Cavanaugh K."/>
            <person name="Han R."/>
            <person name="Bertier L."/>
            <person name="Beede B."/>
            <person name="Kafkas S."/>
            <person name="Golino D."/>
            <person name="Preece J."/>
            <person name="Michelmore R."/>
        </authorList>
    </citation>
    <scope>NUCLEOTIDE SEQUENCE [LARGE SCALE GENOMIC DNA]</scope>
</reference>
<protein>
    <submittedName>
        <fullName evidence="1">Uncharacterized protein</fullName>
    </submittedName>
</protein>
<dbReference type="Proteomes" id="UP001164250">
    <property type="component" value="Chromosome 15"/>
</dbReference>
<proteinExistence type="predicted"/>
<organism evidence="1 2">
    <name type="scientific">Pistacia atlantica</name>
    <dbReference type="NCBI Taxonomy" id="434234"/>
    <lineage>
        <taxon>Eukaryota</taxon>
        <taxon>Viridiplantae</taxon>
        <taxon>Streptophyta</taxon>
        <taxon>Embryophyta</taxon>
        <taxon>Tracheophyta</taxon>
        <taxon>Spermatophyta</taxon>
        <taxon>Magnoliopsida</taxon>
        <taxon>eudicotyledons</taxon>
        <taxon>Gunneridae</taxon>
        <taxon>Pentapetalae</taxon>
        <taxon>rosids</taxon>
        <taxon>malvids</taxon>
        <taxon>Sapindales</taxon>
        <taxon>Anacardiaceae</taxon>
        <taxon>Pistacia</taxon>
    </lineage>
</organism>
<accession>A0ACC0ZR93</accession>
<evidence type="ECO:0000313" key="2">
    <source>
        <dbReference type="Proteomes" id="UP001164250"/>
    </source>
</evidence>
<evidence type="ECO:0000313" key="1">
    <source>
        <dbReference type="EMBL" id="KAJ0075741.1"/>
    </source>
</evidence>
<sequence>MRTVKVSNVSLGAFEQAIKEFFSFSGEIEHVEMHSGNEGSQIAYVVFKDPKGGRDSSSSFGALSSYLLSSSFFNFPCT</sequence>
<dbReference type="EMBL" id="CM047910">
    <property type="protein sequence ID" value="KAJ0075741.1"/>
    <property type="molecule type" value="Genomic_DNA"/>
</dbReference>
<gene>
    <name evidence="1" type="ORF">Patl1_33468</name>
</gene>
<name>A0ACC0ZR93_9ROSI</name>